<dbReference type="GO" id="GO:0016887">
    <property type="term" value="F:ATP hydrolysis activity"/>
    <property type="evidence" value="ECO:0007669"/>
    <property type="project" value="InterPro"/>
</dbReference>
<dbReference type="InterPro" id="IPR017871">
    <property type="entry name" value="ABC_transporter-like_CS"/>
</dbReference>
<accession>A0A1D7QXZ5</accession>
<evidence type="ECO:0000256" key="1">
    <source>
        <dbReference type="ARBA" id="ARBA00022448"/>
    </source>
</evidence>
<dbReference type="Proteomes" id="UP000094463">
    <property type="component" value="Chromosome"/>
</dbReference>
<protein>
    <submittedName>
        <fullName evidence="5">Spermidine/putrescine import ATP-binding protein PotA</fullName>
    </submittedName>
</protein>
<dbReference type="RefSeq" id="WP_069365778.1">
    <property type="nucleotide sequence ID" value="NZ_CP012502.1"/>
</dbReference>
<dbReference type="Gene3D" id="3.40.50.300">
    <property type="entry name" value="P-loop containing nucleotide triphosphate hydrolases"/>
    <property type="match status" value="1"/>
</dbReference>
<sequence>MNNPIVSYRNVLCKRGSQEIIRLDRLDLLAGDRLGIMGPNGAGKSTLLKALAMLEAPDAGEVMFEGQKVNLEDPPLKVRRRLASVFQHSQRFQTSVFENVAIGLKLRKVPQVEIKERVKKWLAVFRIDHLADAQAYALSGGEAQRMNLARAFVLEPDVLFLDEPFSALDFPTKMTLITELDLILKNTSTTAVLISHDLTEITQLTNRLLYLKDGINCDQGNTSSLLHEPSEKLAAFLQPWREHPLFKIEK</sequence>
<proteinExistence type="predicted"/>
<feature type="domain" description="ABC transporter" evidence="4">
    <location>
        <begin position="6"/>
        <end position="238"/>
    </location>
</feature>
<dbReference type="InterPro" id="IPR027417">
    <property type="entry name" value="P-loop_NTPase"/>
</dbReference>
<dbReference type="InterPro" id="IPR050093">
    <property type="entry name" value="ABC_SmlMolc_Importer"/>
</dbReference>
<dbReference type="GO" id="GO:0005524">
    <property type="term" value="F:ATP binding"/>
    <property type="evidence" value="ECO:0007669"/>
    <property type="project" value="UniProtKB-KW"/>
</dbReference>
<dbReference type="PROSITE" id="PS50893">
    <property type="entry name" value="ABC_TRANSPORTER_2"/>
    <property type="match status" value="1"/>
</dbReference>
<dbReference type="EMBL" id="CP012502">
    <property type="protein sequence ID" value="AOM83838.1"/>
    <property type="molecule type" value="Genomic_DNA"/>
</dbReference>
<evidence type="ECO:0000259" key="4">
    <source>
        <dbReference type="PROSITE" id="PS50893"/>
    </source>
</evidence>
<dbReference type="STRING" id="632773.BBEV_2499"/>
<dbReference type="AlphaFoldDB" id="A0A1D7QXZ5"/>
<evidence type="ECO:0000313" key="6">
    <source>
        <dbReference type="Proteomes" id="UP000094463"/>
    </source>
</evidence>
<evidence type="ECO:0000256" key="2">
    <source>
        <dbReference type="ARBA" id="ARBA00022741"/>
    </source>
</evidence>
<gene>
    <name evidence="5" type="primary">potA-2</name>
    <name evidence="5" type="ORF">BBEV_2499</name>
</gene>
<dbReference type="KEGG" id="bbev:BBEV_2499"/>
<evidence type="ECO:0000313" key="5">
    <source>
        <dbReference type="EMBL" id="AOM83838.1"/>
    </source>
</evidence>
<name>A0A1D7QXZ5_9BACI</name>
<evidence type="ECO:0000256" key="3">
    <source>
        <dbReference type="ARBA" id="ARBA00022840"/>
    </source>
</evidence>
<dbReference type="Pfam" id="PF00005">
    <property type="entry name" value="ABC_tran"/>
    <property type="match status" value="1"/>
</dbReference>
<dbReference type="SUPFAM" id="SSF52540">
    <property type="entry name" value="P-loop containing nucleoside triphosphate hydrolases"/>
    <property type="match status" value="1"/>
</dbReference>
<dbReference type="SMART" id="SM00382">
    <property type="entry name" value="AAA"/>
    <property type="match status" value="1"/>
</dbReference>
<keyword evidence="6" id="KW-1185">Reference proteome</keyword>
<dbReference type="OrthoDB" id="9780431at2"/>
<keyword evidence="2" id="KW-0547">Nucleotide-binding</keyword>
<reference evidence="5 6" key="1">
    <citation type="submission" date="2015-08" db="EMBL/GenBank/DDBJ databases">
        <title>The complete genome sequence of Bacillus beveridgei MLTeJB.</title>
        <authorList>
            <person name="Hanson T.E."/>
            <person name="Mesa C."/>
            <person name="Basesman S.M."/>
            <person name="Oremland R.S."/>
        </authorList>
    </citation>
    <scope>NUCLEOTIDE SEQUENCE [LARGE SCALE GENOMIC DNA]</scope>
    <source>
        <strain evidence="5 6">MLTeJB</strain>
    </source>
</reference>
<dbReference type="InterPro" id="IPR003439">
    <property type="entry name" value="ABC_transporter-like_ATP-bd"/>
</dbReference>
<keyword evidence="3 5" id="KW-0067">ATP-binding</keyword>
<organism evidence="5 6">
    <name type="scientific">Salisediminibacterium beveridgei</name>
    <dbReference type="NCBI Taxonomy" id="632773"/>
    <lineage>
        <taxon>Bacteria</taxon>
        <taxon>Bacillati</taxon>
        <taxon>Bacillota</taxon>
        <taxon>Bacilli</taxon>
        <taxon>Bacillales</taxon>
        <taxon>Bacillaceae</taxon>
        <taxon>Salisediminibacterium</taxon>
    </lineage>
</organism>
<dbReference type="PANTHER" id="PTHR42781">
    <property type="entry name" value="SPERMIDINE/PUTRESCINE IMPORT ATP-BINDING PROTEIN POTA"/>
    <property type="match status" value="1"/>
</dbReference>
<dbReference type="InterPro" id="IPR003593">
    <property type="entry name" value="AAA+_ATPase"/>
</dbReference>
<dbReference type="PROSITE" id="PS00211">
    <property type="entry name" value="ABC_TRANSPORTER_1"/>
    <property type="match status" value="1"/>
</dbReference>
<dbReference type="PANTHER" id="PTHR42781:SF4">
    <property type="entry name" value="SPERMIDINE_PUTRESCINE IMPORT ATP-BINDING PROTEIN POTA"/>
    <property type="match status" value="1"/>
</dbReference>
<keyword evidence="1" id="KW-0813">Transport</keyword>